<dbReference type="AlphaFoldDB" id="A0AAF0PRI1"/>
<reference evidence="10" key="1">
    <citation type="submission" date="2023-08" db="EMBL/GenBank/DDBJ databases">
        <title>A de novo genome assembly of Solanum verrucosum Schlechtendal, a Mexican diploid species geographically isolated from the other diploid A-genome species in potato relatives.</title>
        <authorList>
            <person name="Hosaka K."/>
        </authorList>
    </citation>
    <scope>NUCLEOTIDE SEQUENCE</scope>
    <source>
        <tissue evidence="10">Young leaves</tissue>
    </source>
</reference>
<evidence type="ECO:0000256" key="4">
    <source>
        <dbReference type="ARBA" id="ARBA00022490"/>
    </source>
</evidence>
<dbReference type="InterPro" id="IPR043129">
    <property type="entry name" value="ATPase_NBD"/>
</dbReference>
<evidence type="ECO:0000256" key="9">
    <source>
        <dbReference type="RuleBase" id="RU000487"/>
    </source>
</evidence>
<comment type="similarity">
    <text evidence="3 9">Belongs to the actin family.</text>
</comment>
<evidence type="ECO:0000256" key="7">
    <source>
        <dbReference type="ARBA" id="ARBA00022840"/>
    </source>
</evidence>
<dbReference type="PRINTS" id="PR00190">
    <property type="entry name" value="ACTIN"/>
</dbReference>
<comment type="subcellular location">
    <subcellularLocation>
        <location evidence="2">Cytoplasm</location>
        <location evidence="2">Cytoskeleton</location>
    </subcellularLocation>
</comment>
<comment type="function">
    <text evidence="1">Actins are highly conserved proteins that are involved in various types of cell motility and are ubiquitously expressed in all eukaryotic cells. Essential component of cell cytoskeleton; plays an important role in cytoplasmic streaming, cell shape determination, cell division, organelle movement and extension growth.</text>
</comment>
<dbReference type="InterPro" id="IPR004000">
    <property type="entry name" value="Actin"/>
</dbReference>
<keyword evidence="4" id="KW-0963">Cytoplasm</keyword>
<evidence type="ECO:0000256" key="5">
    <source>
        <dbReference type="ARBA" id="ARBA00022741"/>
    </source>
</evidence>
<dbReference type="GO" id="GO:0005524">
    <property type="term" value="F:ATP binding"/>
    <property type="evidence" value="ECO:0007669"/>
    <property type="project" value="UniProtKB-KW"/>
</dbReference>
<evidence type="ECO:0000313" key="10">
    <source>
        <dbReference type="EMBL" id="WMV08585.1"/>
    </source>
</evidence>
<protein>
    <recommendedName>
        <fullName evidence="12">Actin</fullName>
    </recommendedName>
</protein>
<dbReference type="FunFam" id="3.30.420.40:FF:000148">
    <property type="entry name" value="Actin, alpha skeletal muscle"/>
    <property type="match status" value="1"/>
</dbReference>
<keyword evidence="6" id="KW-0378">Hydrolase</keyword>
<dbReference type="InterPro" id="IPR020902">
    <property type="entry name" value="Actin/actin-like_CS"/>
</dbReference>
<evidence type="ECO:0008006" key="12">
    <source>
        <dbReference type="Google" id="ProtNLM"/>
    </source>
</evidence>
<dbReference type="GO" id="GO:0005856">
    <property type="term" value="C:cytoskeleton"/>
    <property type="evidence" value="ECO:0007669"/>
    <property type="project" value="UniProtKB-SubCell"/>
</dbReference>
<proteinExistence type="inferred from homology"/>
<dbReference type="SMART" id="SM00268">
    <property type="entry name" value="ACTIN"/>
    <property type="match status" value="1"/>
</dbReference>
<dbReference type="Pfam" id="PF00022">
    <property type="entry name" value="Actin"/>
    <property type="match status" value="1"/>
</dbReference>
<evidence type="ECO:0000256" key="3">
    <source>
        <dbReference type="ARBA" id="ARBA00006752"/>
    </source>
</evidence>
<organism evidence="10 11">
    <name type="scientific">Solanum verrucosum</name>
    <dbReference type="NCBI Taxonomy" id="315347"/>
    <lineage>
        <taxon>Eukaryota</taxon>
        <taxon>Viridiplantae</taxon>
        <taxon>Streptophyta</taxon>
        <taxon>Embryophyta</taxon>
        <taxon>Tracheophyta</taxon>
        <taxon>Spermatophyta</taxon>
        <taxon>Magnoliopsida</taxon>
        <taxon>eudicotyledons</taxon>
        <taxon>Gunneridae</taxon>
        <taxon>Pentapetalae</taxon>
        <taxon>asterids</taxon>
        <taxon>lamiids</taxon>
        <taxon>Solanales</taxon>
        <taxon>Solanaceae</taxon>
        <taxon>Solanoideae</taxon>
        <taxon>Solaneae</taxon>
        <taxon>Solanum</taxon>
    </lineage>
</organism>
<keyword evidence="8" id="KW-0206">Cytoskeleton</keyword>
<keyword evidence="11" id="KW-1185">Reference proteome</keyword>
<dbReference type="Proteomes" id="UP001234989">
    <property type="component" value="Chromosome 1"/>
</dbReference>
<dbReference type="SUPFAM" id="SSF53067">
    <property type="entry name" value="Actin-like ATPase domain"/>
    <property type="match status" value="2"/>
</dbReference>
<keyword evidence="5" id="KW-0547">Nucleotide-binding</keyword>
<evidence type="ECO:0000256" key="1">
    <source>
        <dbReference type="ARBA" id="ARBA00003780"/>
    </source>
</evidence>
<dbReference type="PROSITE" id="PS01132">
    <property type="entry name" value="ACTINS_ACT_LIKE"/>
    <property type="match status" value="1"/>
</dbReference>
<dbReference type="PANTHER" id="PTHR11937">
    <property type="entry name" value="ACTIN"/>
    <property type="match status" value="1"/>
</dbReference>
<accession>A0AAF0PRI1</accession>
<dbReference type="EMBL" id="CP133612">
    <property type="protein sequence ID" value="WMV08585.1"/>
    <property type="molecule type" value="Genomic_DNA"/>
</dbReference>
<keyword evidence="7" id="KW-0067">ATP-binding</keyword>
<evidence type="ECO:0000313" key="11">
    <source>
        <dbReference type="Proteomes" id="UP001234989"/>
    </source>
</evidence>
<evidence type="ECO:0000256" key="8">
    <source>
        <dbReference type="ARBA" id="ARBA00023212"/>
    </source>
</evidence>
<dbReference type="GO" id="GO:0016787">
    <property type="term" value="F:hydrolase activity"/>
    <property type="evidence" value="ECO:0007669"/>
    <property type="project" value="UniProtKB-KW"/>
</dbReference>
<name>A0AAF0PRI1_SOLVR</name>
<dbReference type="Gene3D" id="3.30.420.40">
    <property type="match status" value="1"/>
</dbReference>
<evidence type="ECO:0000256" key="6">
    <source>
        <dbReference type="ARBA" id="ARBA00022801"/>
    </source>
</evidence>
<gene>
    <name evidence="10" type="ORF">MTR67_001970</name>
</gene>
<evidence type="ECO:0000256" key="2">
    <source>
        <dbReference type="ARBA" id="ARBA00004245"/>
    </source>
</evidence>
<sequence length="202" mass="23193">MADGMDIRTFVIENGTEMIKILQGLLSNIGHPRHRGITLERGQRDAYVGDEPLAKRGSLILKYPVKQGIVRNWDDMKKLWHHTFYNELRDSLEEHHVLLTEAPFNTKINRERITRIMFETFNVPAMYVASQAVLSLLANGCTTDLDILRDMKETIAYVALDYEQEIEKAKNFSKSIEKSSKLSDGEVFNIGAETFRCPKVLF</sequence>